<reference evidence="9" key="2">
    <citation type="submission" date="2021-04" db="EMBL/GenBank/DDBJ databases">
        <authorList>
            <person name="Gilroy R."/>
        </authorList>
    </citation>
    <scope>NUCLEOTIDE SEQUENCE</scope>
    <source>
        <strain evidence="9">Gambia11-129</strain>
    </source>
</reference>
<evidence type="ECO:0000256" key="1">
    <source>
        <dbReference type="ARBA" id="ARBA00005044"/>
    </source>
</evidence>
<dbReference type="PIRSF" id="PIRSF001456">
    <property type="entry name" value="Chorismate_synth"/>
    <property type="match status" value="1"/>
</dbReference>
<feature type="binding site" evidence="7">
    <location>
        <begin position="125"/>
        <end position="127"/>
    </location>
    <ligand>
        <name>FMN</name>
        <dbReference type="ChEBI" id="CHEBI:58210"/>
    </ligand>
</feature>
<comment type="pathway">
    <text evidence="1 7 8">Metabolic intermediate biosynthesis; chorismate biosynthesis; chorismate from D-erythrose 4-phosphate and phosphoenolpyruvate: step 7/7.</text>
</comment>
<dbReference type="EMBL" id="DXHU01000009">
    <property type="protein sequence ID" value="HIV98622.1"/>
    <property type="molecule type" value="Genomic_DNA"/>
</dbReference>
<protein>
    <recommendedName>
        <fullName evidence="3 7">Chorismate synthase</fullName>
        <shortName evidence="7">CS</shortName>
        <ecNumber evidence="3 7">4.2.3.5</ecNumber>
    </recommendedName>
    <alternativeName>
        <fullName evidence="7">5-enolpyruvylshikimate-3-phosphate phospholyase</fullName>
    </alternativeName>
</protein>
<proteinExistence type="inferred from homology"/>
<evidence type="ECO:0000256" key="5">
    <source>
        <dbReference type="ARBA" id="ARBA00023141"/>
    </source>
</evidence>
<dbReference type="InterPro" id="IPR035904">
    <property type="entry name" value="Chorismate_synth_AroC_sf"/>
</dbReference>
<gene>
    <name evidence="7 9" type="primary">aroC</name>
    <name evidence="9" type="ORF">IAB12_02445</name>
</gene>
<evidence type="ECO:0000313" key="9">
    <source>
        <dbReference type="EMBL" id="HIV98622.1"/>
    </source>
</evidence>
<dbReference type="Gene3D" id="3.60.150.10">
    <property type="entry name" value="Chorismate synthase AroC"/>
    <property type="match status" value="1"/>
</dbReference>
<keyword evidence="7" id="KW-0285">Flavoprotein</keyword>
<dbReference type="GO" id="GO:0004107">
    <property type="term" value="F:chorismate synthase activity"/>
    <property type="evidence" value="ECO:0007669"/>
    <property type="project" value="UniProtKB-UniRule"/>
</dbReference>
<dbReference type="GO" id="GO:0008652">
    <property type="term" value="P:amino acid biosynthetic process"/>
    <property type="evidence" value="ECO:0007669"/>
    <property type="project" value="UniProtKB-KW"/>
</dbReference>
<dbReference type="GO" id="GO:0010181">
    <property type="term" value="F:FMN binding"/>
    <property type="evidence" value="ECO:0007669"/>
    <property type="project" value="TreeGrafter"/>
</dbReference>
<name>A0A9D1TMK6_9SPIO</name>
<feature type="binding site" evidence="7">
    <location>
        <position position="275"/>
    </location>
    <ligand>
        <name>FMN</name>
        <dbReference type="ChEBI" id="CHEBI:58210"/>
    </ligand>
</feature>
<reference evidence="9" key="1">
    <citation type="journal article" date="2021" name="PeerJ">
        <title>Extensive microbial diversity within the chicken gut microbiome revealed by metagenomics and culture.</title>
        <authorList>
            <person name="Gilroy R."/>
            <person name="Ravi A."/>
            <person name="Getino M."/>
            <person name="Pursley I."/>
            <person name="Horton D.L."/>
            <person name="Alikhan N.F."/>
            <person name="Baker D."/>
            <person name="Gharbi K."/>
            <person name="Hall N."/>
            <person name="Watson M."/>
            <person name="Adriaenssens E.M."/>
            <person name="Foster-Nyarko E."/>
            <person name="Jarju S."/>
            <person name="Secka A."/>
            <person name="Antonio M."/>
            <person name="Oren A."/>
            <person name="Chaudhuri R.R."/>
            <person name="La Ragione R."/>
            <person name="Hildebrand F."/>
            <person name="Pallen M.J."/>
        </authorList>
    </citation>
    <scope>NUCLEOTIDE SEQUENCE</scope>
    <source>
        <strain evidence="9">Gambia11-129</strain>
    </source>
</reference>
<dbReference type="EC" id="4.2.3.5" evidence="3 7"/>
<dbReference type="PROSITE" id="PS00789">
    <property type="entry name" value="CHORISMATE_SYNTHASE_3"/>
    <property type="match status" value="1"/>
</dbReference>
<comment type="subunit">
    <text evidence="7">Homotetramer.</text>
</comment>
<organism evidence="9 10">
    <name type="scientific">Candidatus Ornithospirochaeta avicola</name>
    <dbReference type="NCBI Taxonomy" id="2840896"/>
    <lineage>
        <taxon>Bacteria</taxon>
        <taxon>Pseudomonadati</taxon>
        <taxon>Spirochaetota</taxon>
        <taxon>Spirochaetia</taxon>
        <taxon>Spirochaetales</taxon>
        <taxon>Spirochaetaceae</taxon>
        <taxon>Spirochaetaceae incertae sedis</taxon>
        <taxon>Candidatus Ornithospirochaeta</taxon>
    </lineage>
</organism>
<comment type="similarity">
    <text evidence="2 7 8">Belongs to the chorismate synthase family.</text>
</comment>
<keyword evidence="7" id="KW-0274">FAD</keyword>
<dbReference type="CDD" id="cd07304">
    <property type="entry name" value="Chorismate_synthase"/>
    <property type="match status" value="1"/>
</dbReference>
<dbReference type="PROSITE" id="PS00788">
    <property type="entry name" value="CHORISMATE_SYNTHASE_2"/>
    <property type="match status" value="1"/>
</dbReference>
<accession>A0A9D1TMK6</accession>
<dbReference type="HAMAP" id="MF_00300">
    <property type="entry name" value="Chorismate_synth"/>
    <property type="match status" value="1"/>
</dbReference>
<dbReference type="PANTHER" id="PTHR21085">
    <property type="entry name" value="CHORISMATE SYNTHASE"/>
    <property type="match status" value="1"/>
</dbReference>
<comment type="catalytic activity">
    <reaction evidence="7 8">
        <text>5-O-(1-carboxyvinyl)-3-phosphoshikimate = chorismate + phosphate</text>
        <dbReference type="Rhea" id="RHEA:21020"/>
        <dbReference type="ChEBI" id="CHEBI:29748"/>
        <dbReference type="ChEBI" id="CHEBI:43474"/>
        <dbReference type="ChEBI" id="CHEBI:57701"/>
        <dbReference type="EC" id="4.2.3.5"/>
    </reaction>
</comment>
<dbReference type="NCBIfam" id="TIGR00033">
    <property type="entry name" value="aroC"/>
    <property type="match status" value="1"/>
</dbReference>
<evidence type="ECO:0000256" key="6">
    <source>
        <dbReference type="ARBA" id="ARBA00023239"/>
    </source>
</evidence>
<evidence type="ECO:0000256" key="8">
    <source>
        <dbReference type="RuleBase" id="RU000605"/>
    </source>
</evidence>
<keyword evidence="6 7" id="KW-0456">Lyase</keyword>
<dbReference type="InterPro" id="IPR020541">
    <property type="entry name" value="Chorismate_synthase_CS"/>
</dbReference>
<keyword evidence="4 7" id="KW-0028">Amino-acid biosynthesis</keyword>
<evidence type="ECO:0000256" key="4">
    <source>
        <dbReference type="ARBA" id="ARBA00022605"/>
    </source>
</evidence>
<dbReference type="GO" id="GO:0009423">
    <property type="term" value="P:chorismate biosynthetic process"/>
    <property type="evidence" value="ECO:0007669"/>
    <property type="project" value="UniProtKB-UniRule"/>
</dbReference>
<evidence type="ECO:0000256" key="7">
    <source>
        <dbReference type="HAMAP-Rule" id="MF_00300"/>
    </source>
</evidence>
<keyword evidence="7" id="KW-0288">FMN</keyword>
<sequence>MSGNTFGTLFTVTTFGESHGKALGCVIDGCPAGIEIDQEFINSEMARRRPGLGNIGTGRKENDDVKILSGVFEGKSTGTPIMMIVFNESPKSSDYDDIKDIFRPSHADYTYYKKYGIRDYRGGGRASGRETLCRVAAGSIAKLVLKKMNIKIISAVREVKGIRCSYFTPPFVPPLYTASKEHDEEIIKLIENTRNDGDSIGGVIETHISGCPAGLGEPVFDKLDATISHAVMSIGAVKGIEFGSGYRSTLLYGSQNNDQMDKEGFITNNAGGILGGISNGDEIIFSCFVKPTPSIYKEQKTLSIDNEERTIKIKGRHDPVILFRVLPVIEAMSAIALLDALLVAGCYE</sequence>
<feature type="binding site" evidence="7">
    <location>
        <position position="48"/>
    </location>
    <ligand>
        <name>NADP(+)</name>
        <dbReference type="ChEBI" id="CHEBI:58349"/>
    </ligand>
</feature>
<dbReference type="Pfam" id="PF01264">
    <property type="entry name" value="Chorismate_synt"/>
    <property type="match status" value="1"/>
</dbReference>
<feature type="binding site" evidence="7">
    <location>
        <begin position="290"/>
        <end position="294"/>
    </location>
    <ligand>
        <name>FMN</name>
        <dbReference type="ChEBI" id="CHEBI:58210"/>
    </ligand>
</feature>
<evidence type="ECO:0000256" key="3">
    <source>
        <dbReference type="ARBA" id="ARBA00013036"/>
    </source>
</evidence>
<dbReference type="PANTHER" id="PTHR21085:SF0">
    <property type="entry name" value="CHORISMATE SYNTHASE"/>
    <property type="match status" value="1"/>
</dbReference>
<evidence type="ECO:0000313" key="10">
    <source>
        <dbReference type="Proteomes" id="UP000823936"/>
    </source>
</evidence>
<dbReference type="InterPro" id="IPR000453">
    <property type="entry name" value="Chorismate_synth"/>
</dbReference>
<dbReference type="NCBIfam" id="NF003793">
    <property type="entry name" value="PRK05382.1"/>
    <property type="match status" value="1"/>
</dbReference>
<comment type="function">
    <text evidence="7">Catalyzes the anti-1,4-elimination of the C-3 phosphate and the C-6 proR hydrogen from 5-enolpyruvylshikimate-3-phosphate (EPSP) to yield chorismate, which is the branch point compound that serves as the starting substrate for the three terminal pathways of aromatic amino acid biosynthesis. This reaction introduces a second double bond into the aromatic ring system.</text>
</comment>
<dbReference type="SUPFAM" id="SSF103263">
    <property type="entry name" value="Chorismate synthase, AroC"/>
    <property type="match status" value="1"/>
</dbReference>
<evidence type="ECO:0000256" key="2">
    <source>
        <dbReference type="ARBA" id="ARBA00008014"/>
    </source>
</evidence>
<feature type="binding site" evidence="7">
    <location>
        <position position="316"/>
    </location>
    <ligand>
        <name>FMN</name>
        <dbReference type="ChEBI" id="CHEBI:58210"/>
    </ligand>
</feature>
<dbReference type="Proteomes" id="UP000823936">
    <property type="component" value="Unassembled WGS sequence"/>
</dbReference>
<keyword evidence="7" id="KW-0521">NADP</keyword>
<dbReference type="PROSITE" id="PS00787">
    <property type="entry name" value="CHORISMATE_SYNTHASE_1"/>
    <property type="match status" value="1"/>
</dbReference>
<dbReference type="GO" id="GO:0005829">
    <property type="term" value="C:cytosol"/>
    <property type="evidence" value="ECO:0007669"/>
    <property type="project" value="TreeGrafter"/>
</dbReference>
<keyword evidence="5 7" id="KW-0057">Aromatic amino acid biosynthesis</keyword>
<comment type="caution">
    <text evidence="9">The sequence shown here is derived from an EMBL/GenBank/DDBJ whole genome shotgun (WGS) entry which is preliminary data.</text>
</comment>
<comment type="cofactor">
    <cofactor evidence="7 8">
        <name>FMNH2</name>
        <dbReference type="ChEBI" id="CHEBI:57618"/>
    </cofactor>
    <text evidence="7 8">Reduced FMN (FMNH(2)).</text>
</comment>
<dbReference type="AlphaFoldDB" id="A0A9D1TMK6"/>
<dbReference type="GO" id="GO:0009073">
    <property type="term" value="P:aromatic amino acid family biosynthetic process"/>
    <property type="evidence" value="ECO:0007669"/>
    <property type="project" value="UniProtKB-KW"/>
</dbReference>
<comment type="caution">
    <text evidence="7">Lacks conserved residue(s) required for the propagation of feature annotation.</text>
</comment>